<accession>A0ABZ0PQG5</accession>
<dbReference type="Gene3D" id="3.30.870.10">
    <property type="entry name" value="Endonuclease Chain A"/>
    <property type="match status" value="1"/>
</dbReference>
<keyword evidence="1" id="KW-0347">Helicase</keyword>
<name>A0ABZ0PQG5_9PSED</name>
<keyword evidence="1" id="KW-0067">ATP-binding</keyword>
<reference evidence="4 5" key="1">
    <citation type="submission" date="2023-11" db="EMBL/GenBank/DDBJ databases">
        <title>Complete genome of Pseudomonas benzenivorans BA3361.</title>
        <authorList>
            <person name="Shin S.Y."/>
            <person name="Song J."/>
            <person name="Kang H."/>
        </authorList>
    </citation>
    <scope>NUCLEOTIDE SEQUENCE [LARGE SCALE GENOMIC DNA]</scope>
    <source>
        <strain evidence="4 5">HNIBRBA3361</strain>
    </source>
</reference>
<proteinExistence type="predicted"/>
<sequence>MEGAQGSLFDQEQSSAGELPSAARMPLNAPGRKVHDTLLADLSRDAEALVITGYSGLDQLLQLMSQRGERGCSLRLMLGSEPTASRRQDFSLARHDFSQEIRSYWLKRGFSLRLSGQLIRCIELIRQGVIRVRYPGPGPRMHAKLYCTDTAVTLGSSNFTEPGIFYQNEANVRFTEQQENRRFREVWQTAEYFWSQGRDANDELIALLEQLLRFVSWKEALARACVELLEGEWADRYLQSLSGQENVRLWPSQRKGIGQALYLLEAAGGVLVADATGSGKTRMGAHLLRAIYDRIWSMSRGHKGLMTMVCPPLVTPNWDRECISCQLPMAVISHGSLSRLKPDEDSTVRQLLAQAQTLAVDEAHNFLNQNSNRTRQLLHNLADQTLLFTATPINRSSADLLRLVDILGADNFDDQVLSIFERLNRAKGNLRDVHPQELRELQLAIASFTGVLPHFHGRFEKG</sequence>
<dbReference type="Gene3D" id="3.40.50.300">
    <property type="entry name" value="P-loop containing nucleotide triphosphate hydrolases"/>
    <property type="match status" value="1"/>
</dbReference>
<evidence type="ECO:0000256" key="1">
    <source>
        <dbReference type="ARBA" id="ARBA00022806"/>
    </source>
</evidence>
<feature type="domain" description="Helicase ATP-binding" evidence="3">
    <location>
        <begin position="261"/>
        <end position="410"/>
    </location>
</feature>
<dbReference type="Proteomes" id="UP001305928">
    <property type="component" value="Chromosome"/>
</dbReference>
<dbReference type="InterPro" id="IPR014001">
    <property type="entry name" value="Helicase_ATP-bd"/>
</dbReference>
<gene>
    <name evidence="4" type="ORF">SBP02_11430</name>
</gene>
<keyword evidence="1" id="KW-0547">Nucleotide-binding</keyword>
<protein>
    <submittedName>
        <fullName evidence="4">Phospholipase D-like domain-containing protein</fullName>
    </submittedName>
</protein>
<organism evidence="4 5">
    <name type="scientific">Pseudomonas benzenivorans</name>
    <dbReference type="NCBI Taxonomy" id="556533"/>
    <lineage>
        <taxon>Bacteria</taxon>
        <taxon>Pseudomonadati</taxon>
        <taxon>Pseudomonadota</taxon>
        <taxon>Gammaproteobacteria</taxon>
        <taxon>Pseudomonadales</taxon>
        <taxon>Pseudomonadaceae</taxon>
        <taxon>Pseudomonas</taxon>
    </lineage>
</organism>
<evidence type="ECO:0000313" key="5">
    <source>
        <dbReference type="Proteomes" id="UP001305928"/>
    </source>
</evidence>
<dbReference type="PROSITE" id="PS51192">
    <property type="entry name" value="HELICASE_ATP_BIND_1"/>
    <property type="match status" value="1"/>
</dbReference>
<dbReference type="RefSeq" id="WP_318641749.1">
    <property type="nucleotide sequence ID" value="NZ_CP137892.1"/>
</dbReference>
<evidence type="ECO:0000259" key="3">
    <source>
        <dbReference type="PROSITE" id="PS51192"/>
    </source>
</evidence>
<dbReference type="InterPro" id="IPR000330">
    <property type="entry name" value="SNF2_N"/>
</dbReference>
<evidence type="ECO:0000313" key="4">
    <source>
        <dbReference type="EMBL" id="WPC03398.1"/>
    </source>
</evidence>
<dbReference type="Pfam" id="PF00176">
    <property type="entry name" value="SNF2-rel_dom"/>
    <property type="match status" value="1"/>
</dbReference>
<dbReference type="Pfam" id="PF13091">
    <property type="entry name" value="PLDc_2"/>
    <property type="match status" value="1"/>
</dbReference>
<evidence type="ECO:0000256" key="2">
    <source>
        <dbReference type="SAM" id="MobiDB-lite"/>
    </source>
</evidence>
<keyword evidence="5" id="KW-1185">Reference proteome</keyword>
<feature type="region of interest" description="Disordered" evidence="2">
    <location>
        <begin position="1"/>
        <end position="28"/>
    </location>
</feature>
<dbReference type="CDD" id="cd09117">
    <property type="entry name" value="PLDc_Bfil_DEXD_like"/>
    <property type="match status" value="1"/>
</dbReference>
<dbReference type="PANTHER" id="PTHR10799">
    <property type="entry name" value="SNF2/RAD54 HELICASE FAMILY"/>
    <property type="match status" value="1"/>
</dbReference>
<dbReference type="InterPro" id="IPR025202">
    <property type="entry name" value="PLD-like_dom"/>
</dbReference>
<dbReference type="InterPro" id="IPR027417">
    <property type="entry name" value="P-loop_NTPase"/>
</dbReference>
<dbReference type="EMBL" id="CP137892">
    <property type="protein sequence ID" value="WPC03398.1"/>
    <property type="molecule type" value="Genomic_DNA"/>
</dbReference>
<dbReference type="SUPFAM" id="SSF52540">
    <property type="entry name" value="P-loop containing nucleoside triphosphate hydrolases"/>
    <property type="match status" value="1"/>
</dbReference>
<keyword evidence="1" id="KW-0378">Hydrolase</keyword>
<dbReference type="SMART" id="SM00487">
    <property type="entry name" value="DEXDc"/>
    <property type="match status" value="1"/>
</dbReference>
<dbReference type="SUPFAM" id="SSF56024">
    <property type="entry name" value="Phospholipase D/nuclease"/>
    <property type="match status" value="1"/>
</dbReference>